<protein>
    <submittedName>
        <fullName evidence="8">High-affinity zinc uptake system membrane protein ZnuB</fullName>
    </submittedName>
</protein>
<evidence type="ECO:0000256" key="5">
    <source>
        <dbReference type="ARBA" id="ARBA00023136"/>
    </source>
</evidence>
<dbReference type="Gene3D" id="1.10.3470.10">
    <property type="entry name" value="ABC transporter involved in vitamin B12 uptake, BtuC"/>
    <property type="match status" value="1"/>
</dbReference>
<evidence type="ECO:0000256" key="6">
    <source>
        <dbReference type="RuleBase" id="RU003943"/>
    </source>
</evidence>
<dbReference type="SUPFAM" id="SSF81345">
    <property type="entry name" value="ABC transporter involved in vitamin B12 uptake, BtuC"/>
    <property type="match status" value="1"/>
</dbReference>
<feature type="transmembrane region" description="Helical" evidence="7">
    <location>
        <begin position="194"/>
        <end position="214"/>
    </location>
</feature>
<dbReference type="STRING" id="1544416.Cocul_02127"/>
<keyword evidence="9" id="KW-1185">Reference proteome</keyword>
<dbReference type="PANTHER" id="PTHR30477:SF21">
    <property type="entry name" value="ABC-3 PROTEIN"/>
    <property type="match status" value="1"/>
</dbReference>
<comment type="caution">
    <text evidence="8">The sequence shown here is derived from an EMBL/GenBank/DDBJ whole genome shotgun (WGS) entry which is preliminary data.</text>
</comment>
<dbReference type="InterPro" id="IPR037294">
    <property type="entry name" value="ABC_BtuC-like"/>
</dbReference>
<dbReference type="AlphaFoldDB" id="A0A0N8VZ80"/>
<dbReference type="RefSeq" id="WP_055123192.1">
    <property type="nucleotide sequence ID" value="NZ_LKST01000004.1"/>
</dbReference>
<keyword evidence="5 7" id="KW-0472">Membrane</keyword>
<evidence type="ECO:0000256" key="4">
    <source>
        <dbReference type="ARBA" id="ARBA00022989"/>
    </source>
</evidence>
<feature type="transmembrane region" description="Helical" evidence="7">
    <location>
        <begin position="133"/>
        <end position="153"/>
    </location>
</feature>
<evidence type="ECO:0000256" key="2">
    <source>
        <dbReference type="ARBA" id="ARBA00008034"/>
    </source>
</evidence>
<keyword evidence="3 6" id="KW-0812">Transmembrane</keyword>
<dbReference type="GO" id="GO:0055085">
    <property type="term" value="P:transmembrane transport"/>
    <property type="evidence" value="ECO:0007669"/>
    <property type="project" value="InterPro"/>
</dbReference>
<feature type="transmembrane region" description="Helical" evidence="7">
    <location>
        <begin position="18"/>
        <end position="38"/>
    </location>
</feature>
<dbReference type="GO" id="GO:0043190">
    <property type="term" value="C:ATP-binding cassette (ABC) transporter complex"/>
    <property type="evidence" value="ECO:0007669"/>
    <property type="project" value="InterPro"/>
</dbReference>
<evidence type="ECO:0000313" key="9">
    <source>
        <dbReference type="Proteomes" id="UP000050517"/>
    </source>
</evidence>
<dbReference type="Pfam" id="PF00950">
    <property type="entry name" value="ABC-3"/>
    <property type="match status" value="1"/>
</dbReference>
<feature type="transmembrane region" description="Helical" evidence="7">
    <location>
        <begin position="58"/>
        <end position="86"/>
    </location>
</feature>
<dbReference type="InterPro" id="IPR001626">
    <property type="entry name" value="ABC_TroCD"/>
</dbReference>
<feature type="transmembrane region" description="Helical" evidence="7">
    <location>
        <begin position="93"/>
        <end position="113"/>
    </location>
</feature>
<comment type="similarity">
    <text evidence="2 6">Belongs to the ABC-3 integral membrane protein family.</text>
</comment>
<dbReference type="OrthoDB" id="2375762at2"/>
<reference evidence="8 9" key="1">
    <citation type="submission" date="2015-10" db="EMBL/GenBank/DDBJ databases">
        <title>Corynebacteirum lowii and Corynebacterium oculi species nova, derived from human clinical disease and and emended description of Corynebacterium mastiditis.</title>
        <authorList>
            <person name="Bernard K."/>
            <person name="Pacheco A.L."/>
            <person name="Mcdougall C."/>
            <person name="Burtx T."/>
            <person name="Weibe D."/>
            <person name="Tyler S."/>
            <person name="Olson A.B."/>
            <person name="Cnockaert M."/>
            <person name="Eguchi H."/>
            <person name="Kuwahara T."/>
            <person name="Nakayama-Imaohji H."/>
            <person name="Boudewijins M."/>
            <person name="Van Hoecke F."/>
            <person name="Bernier A.-M."/>
            <person name="Vandamme P."/>
        </authorList>
    </citation>
    <scope>NUCLEOTIDE SEQUENCE [LARGE SCALE GENOMIC DNA]</scope>
    <source>
        <strain evidence="8 9">NML 130210</strain>
    </source>
</reference>
<evidence type="ECO:0000256" key="3">
    <source>
        <dbReference type="ARBA" id="ARBA00022692"/>
    </source>
</evidence>
<feature type="transmembrane region" description="Helical" evidence="7">
    <location>
        <begin position="165"/>
        <end position="188"/>
    </location>
</feature>
<keyword evidence="6" id="KW-0813">Transport</keyword>
<sequence>MFVADTLYLLGVDFVQQALIAAALLGLLSGVIAPLIVVRQMSFSVHATSELALMGASAALLAGLNIGLGAVVGSIAAAIVLAVLGLRGQQDSAIGVVMSFGLGLSVLFIHLYPGNSSTALTLLTGQIVGVSSASLWWLAAVTALVVGAVALWWRPLLFASADPLMAAASGVPVRLISVCFAVLVGLAAAQSVQIVGALLVMALLITPGAAAVQVTASPLRAVLLSVIFAEISAVGGLVLSLAPGLPVSVFVTSLSFLIYLLCRGIGWWRGRAVRRDEVRARQ</sequence>
<organism evidence="8 9">
    <name type="scientific">Corynebacterium oculi</name>
    <dbReference type="NCBI Taxonomy" id="1544416"/>
    <lineage>
        <taxon>Bacteria</taxon>
        <taxon>Bacillati</taxon>
        <taxon>Actinomycetota</taxon>
        <taxon>Actinomycetes</taxon>
        <taxon>Mycobacteriales</taxon>
        <taxon>Corynebacteriaceae</taxon>
        <taxon>Corynebacterium</taxon>
    </lineage>
</organism>
<feature type="transmembrane region" description="Helical" evidence="7">
    <location>
        <begin position="247"/>
        <end position="266"/>
    </location>
</feature>
<comment type="subcellular location">
    <subcellularLocation>
        <location evidence="6">Cell membrane</location>
        <topology evidence="6">Multi-pass membrane protein</topology>
    </subcellularLocation>
    <subcellularLocation>
        <location evidence="1">Membrane</location>
        <topology evidence="1">Multi-pass membrane protein</topology>
    </subcellularLocation>
</comment>
<evidence type="ECO:0000313" key="8">
    <source>
        <dbReference type="EMBL" id="KQB83154.1"/>
    </source>
</evidence>
<dbReference type="PATRIC" id="fig|1544416.3.peg.2122"/>
<dbReference type="EMBL" id="LKST01000004">
    <property type="protein sequence ID" value="KQB83154.1"/>
    <property type="molecule type" value="Genomic_DNA"/>
</dbReference>
<evidence type="ECO:0000256" key="1">
    <source>
        <dbReference type="ARBA" id="ARBA00004141"/>
    </source>
</evidence>
<dbReference type="PANTHER" id="PTHR30477">
    <property type="entry name" value="ABC-TRANSPORTER METAL-BINDING PROTEIN"/>
    <property type="match status" value="1"/>
</dbReference>
<proteinExistence type="inferred from homology"/>
<accession>A0A0N8VZ80</accession>
<evidence type="ECO:0000256" key="7">
    <source>
        <dbReference type="SAM" id="Phobius"/>
    </source>
</evidence>
<dbReference type="Proteomes" id="UP000050517">
    <property type="component" value="Unassembled WGS sequence"/>
</dbReference>
<gene>
    <name evidence="8" type="primary">znuB</name>
    <name evidence="8" type="ORF">Cocul_02127</name>
</gene>
<keyword evidence="4 7" id="KW-1133">Transmembrane helix</keyword>
<name>A0A0N8VZ80_9CORY</name>